<organism evidence="3 4">
    <name type="scientific">Malassezia obtusa</name>
    <dbReference type="NCBI Taxonomy" id="76774"/>
    <lineage>
        <taxon>Eukaryota</taxon>
        <taxon>Fungi</taxon>
        <taxon>Dikarya</taxon>
        <taxon>Basidiomycota</taxon>
        <taxon>Ustilaginomycotina</taxon>
        <taxon>Malasseziomycetes</taxon>
        <taxon>Malasseziales</taxon>
        <taxon>Malasseziaceae</taxon>
        <taxon>Malassezia</taxon>
    </lineage>
</organism>
<dbReference type="InterPro" id="IPR019623">
    <property type="entry name" value="Rot1"/>
</dbReference>
<dbReference type="InterPro" id="IPR007245">
    <property type="entry name" value="PIG-T"/>
</dbReference>
<feature type="region of interest" description="Disordered" evidence="1">
    <location>
        <begin position="220"/>
        <end position="260"/>
    </location>
</feature>
<keyword evidence="2" id="KW-0472">Membrane</keyword>
<proteinExistence type="predicted"/>
<keyword evidence="2" id="KW-1133">Transmembrane helix</keyword>
<dbReference type="Pfam" id="PF04113">
    <property type="entry name" value="Gpi16"/>
    <property type="match status" value="2"/>
</dbReference>
<dbReference type="Proteomes" id="UP001214603">
    <property type="component" value="Chromosome 1"/>
</dbReference>
<feature type="transmembrane region" description="Helical" evidence="2">
    <location>
        <begin position="1016"/>
        <end position="1035"/>
    </location>
</feature>
<dbReference type="PANTHER" id="PTHR12959:SF11">
    <property type="entry name" value="GPI TRANSAMIDASE COMPONENT PIG-T"/>
    <property type="match status" value="1"/>
</dbReference>
<dbReference type="PANTHER" id="PTHR12959">
    <property type="entry name" value="GPI TRANSAMIDASE COMPONENT PIG-T-RELATED"/>
    <property type="match status" value="1"/>
</dbReference>
<sequence>MLDVAAAYRAQCAAEGRGEQPAGHAVKLAALLLHAAARYALWAAGQTPEPVHTLVDALHNALEAHGDDASGVPGTSYALEPAPLPAAAPRTPWRDAVALARASAALEARLHAALCALQADPPQRVCLAVVHGPSLHFARAMSFWTLDAAIPPPSPSAARDSPASEAQRRKTSALLERKLVRHCMMCEALQGTPVPPGPTRFLLYAPHTLRVPGWTPRAHWNVAPPSEVDAQDDAEAAASDAEDDADAAGQGAQGQGDGLPAALDCRRRARASFQPRAKRVVPQSHLVVHGGLDTAGREARHVWFECEVVRRLAAKTRTMLQGLLAVLAMVPLSVLAGDIVADTGIDGTWSTGTGAIETGQKYFNIINDTFKIPPLAGQSYSFQPKSSTEGFWEQMIFKYENKDPRPGCYEAQLFWQHGNYTIHGNNSITLTPFMPDGRMQISRPCGHKKDETGWYGQEEYMQRYEITTYLHFGEPTYKLQLYSFDGSMKPSMYLKYRPAQMYPTTPMHKTVRPRAIDTLPPMRIGALLVGAAALGARAHESFHETLDLHTLPGGRVHAAFSFAMHADDASLRHFRVLPRALLQPVASLDVEALQLTLTAGRWQYATWGAPAGSQAVATGAEVWASFASGHALPRATRWRRLTSALAGTFCASLDAIDDTTSVQVPARYVWSDAPSNASVLHAYLPSESVCTENLTPLLKLLPCKGGAGLASLLQMHTVLAAEFHSISVQVRRAGEGYTVVLGVTTVMRPERRPREHETWTLERLFSRELTAACPVADRSEVRVEAPRGAADDDDDDDEAAAAADAYRVPLARHTYDTTSLAPYGGRFALTLDAPAAGPLLAPPPLQATRQVLGYGQERNLVRLTLRNTLPTETVHVVYYDQLPWVVAPLMHTLRTSLALDEAPEEAVRYRDELDTPFVTDAHYRPATLRARTGAVELVVRVPARSTLTVSYVLTKRVLHYDEHVPDPHRGIDLPPALFVPRGVPRRAHAVQPARMYAPPSLLDIAVPDFSMPYNIILFYSTFVALFFGSLLNVMVRRFYDVVV</sequence>
<feature type="compositionally biased region" description="Acidic residues" evidence="1">
    <location>
        <begin position="229"/>
        <end position="246"/>
    </location>
</feature>
<accession>A0AAF0E1B9</accession>
<evidence type="ECO:0000313" key="3">
    <source>
        <dbReference type="EMBL" id="WFD01767.1"/>
    </source>
</evidence>
<evidence type="ECO:0000256" key="2">
    <source>
        <dbReference type="SAM" id="Phobius"/>
    </source>
</evidence>
<evidence type="ECO:0000256" key="1">
    <source>
        <dbReference type="SAM" id="MobiDB-lite"/>
    </source>
</evidence>
<dbReference type="EMBL" id="CP119934">
    <property type="protein sequence ID" value="WFD01767.1"/>
    <property type="molecule type" value="Genomic_DNA"/>
</dbReference>
<dbReference type="GO" id="GO:0006458">
    <property type="term" value="P:'de novo' protein folding"/>
    <property type="evidence" value="ECO:0007669"/>
    <property type="project" value="InterPro"/>
</dbReference>
<evidence type="ECO:0000313" key="4">
    <source>
        <dbReference type="Proteomes" id="UP001214603"/>
    </source>
</evidence>
<reference evidence="3" key="1">
    <citation type="submission" date="2023-03" db="EMBL/GenBank/DDBJ databases">
        <title>Mating type loci evolution in Malassezia.</title>
        <authorList>
            <person name="Coelho M.A."/>
        </authorList>
    </citation>
    <scope>NUCLEOTIDE SEQUENCE</scope>
    <source>
        <strain evidence="3">CBS 7876</strain>
    </source>
</reference>
<dbReference type="GO" id="GO:0016255">
    <property type="term" value="P:attachment of GPI anchor to protein"/>
    <property type="evidence" value="ECO:0007669"/>
    <property type="project" value="InterPro"/>
</dbReference>
<gene>
    <name evidence="3" type="primary">GPI16</name>
    <name evidence="3" type="ORF">MOBT1_000443</name>
</gene>
<dbReference type="Pfam" id="PF10681">
    <property type="entry name" value="Rot1"/>
    <property type="match status" value="1"/>
</dbReference>
<keyword evidence="2" id="KW-0812">Transmembrane</keyword>
<protein>
    <submittedName>
        <fullName evidence="3">Subunit of the glycosylphosphatidylinositol transamidase complex-like protein</fullName>
    </submittedName>
</protein>
<dbReference type="AlphaFoldDB" id="A0AAF0E1B9"/>
<keyword evidence="4" id="KW-1185">Reference proteome</keyword>
<dbReference type="GO" id="GO:0042765">
    <property type="term" value="C:GPI-anchor transamidase complex"/>
    <property type="evidence" value="ECO:0007669"/>
    <property type="project" value="InterPro"/>
</dbReference>
<name>A0AAF0E1B9_9BASI</name>